<accession>A0A382KZ55</accession>
<dbReference type="Pfam" id="PF05721">
    <property type="entry name" value="PhyH"/>
    <property type="match status" value="1"/>
</dbReference>
<evidence type="ECO:0000313" key="1">
    <source>
        <dbReference type="EMBL" id="SVC29766.1"/>
    </source>
</evidence>
<sequence>MIGRYFKYKKIIILDGNSMENLGLDANEIGQFRSKGYLGPYPLCSVDEMGQVLEQIEQVLNTDPPNHKNRVHNRHLDDQLIHQLSTDPRIVERMACLYGHDLLLWRTNFFVKESGAKEIPWHQDFNYWPLEPPIIVSAWIAIDPSTAENGCLQIIPGSHRRVIPHVESTPEVQFNQMGDPDYIDLSDIVTLEMEPGEFILFNERTLHQSDPNHSNTRRIGLAVRVIIPIVKVLNWDSPDHTLITISGQDPLGINN</sequence>
<protein>
    <recommendedName>
        <fullName evidence="2">Fe2OG dioxygenase domain-containing protein</fullName>
    </recommendedName>
</protein>
<dbReference type="InterPro" id="IPR008775">
    <property type="entry name" value="Phytyl_CoA_dOase-like"/>
</dbReference>
<dbReference type="PANTHER" id="PTHR20883">
    <property type="entry name" value="PHYTANOYL-COA DIOXYGENASE DOMAIN CONTAINING 1"/>
    <property type="match status" value="1"/>
</dbReference>
<proteinExistence type="predicted"/>
<dbReference type="PANTHER" id="PTHR20883:SF48">
    <property type="entry name" value="ECTOINE DIOXYGENASE"/>
    <property type="match status" value="1"/>
</dbReference>
<organism evidence="1">
    <name type="scientific">marine metagenome</name>
    <dbReference type="NCBI Taxonomy" id="408172"/>
    <lineage>
        <taxon>unclassified sequences</taxon>
        <taxon>metagenomes</taxon>
        <taxon>ecological metagenomes</taxon>
    </lineage>
</organism>
<reference evidence="1" key="1">
    <citation type="submission" date="2018-05" db="EMBL/GenBank/DDBJ databases">
        <authorList>
            <person name="Lanie J.A."/>
            <person name="Ng W.-L."/>
            <person name="Kazmierczak K.M."/>
            <person name="Andrzejewski T.M."/>
            <person name="Davidsen T.M."/>
            <person name="Wayne K.J."/>
            <person name="Tettelin H."/>
            <person name="Glass J.I."/>
            <person name="Rusch D."/>
            <person name="Podicherti R."/>
            <person name="Tsui H.-C.T."/>
            <person name="Winkler M.E."/>
        </authorList>
    </citation>
    <scope>NUCLEOTIDE SEQUENCE</scope>
</reference>
<dbReference type="GO" id="GO:0046872">
    <property type="term" value="F:metal ion binding"/>
    <property type="evidence" value="ECO:0007669"/>
    <property type="project" value="UniProtKB-ARBA"/>
</dbReference>
<gene>
    <name evidence="1" type="ORF">METZ01_LOCUS282620</name>
</gene>
<name>A0A382KZ55_9ZZZZ</name>
<dbReference type="AlphaFoldDB" id="A0A382KZ55"/>
<dbReference type="EMBL" id="UINC01083751">
    <property type="protein sequence ID" value="SVC29766.1"/>
    <property type="molecule type" value="Genomic_DNA"/>
</dbReference>
<evidence type="ECO:0008006" key="2">
    <source>
        <dbReference type="Google" id="ProtNLM"/>
    </source>
</evidence>
<dbReference type="GO" id="GO:0016491">
    <property type="term" value="F:oxidoreductase activity"/>
    <property type="evidence" value="ECO:0007669"/>
    <property type="project" value="UniProtKB-ARBA"/>
</dbReference>
<dbReference type="Gene3D" id="2.60.120.620">
    <property type="entry name" value="q2cbj1_9rhob like domain"/>
    <property type="match status" value="1"/>
</dbReference>
<dbReference type="SUPFAM" id="SSF51197">
    <property type="entry name" value="Clavaminate synthase-like"/>
    <property type="match status" value="1"/>
</dbReference>